<dbReference type="SMART" id="SM00739">
    <property type="entry name" value="KOW"/>
    <property type="match status" value="1"/>
</dbReference>
<dbReference type="PROSITE" id="PS01108">
    <property type="entry name" value="RIBOSOMAL_L24"/>
    <property type="match status" value="1"/>
</dbReference>
<dbReference type="Gene3D" id="2.30.30.30">
    <property type="match status" value="1"/>
</dbReference>
<dbReference type="AlphaFoldDB" id="K7R3A6"/>
<keyword evidence="5 8" id="KW-0687">Ribonucleoprotein</keyword>
<keyword evidence="2 8" id="KW-0699">rRNA-binding</keyword>
<dbReference type="InterPro" id="IPR041988">
    <property type="entry name" value="Ribosomal_uL24_KOW"/>
</dbReference>
<evidence type="ECO:0000256" key="8">
    <source>
        <dbReference type="HAMAP-Rule" id="MF_01326"/>
    </source>
</evidence>
<dbReference type="GO" id="GO:0006412">
    <property type="term" value="P:translation"/>
    <property type="evidence" value="ECO:0007669"/>
    <property type="project" value="UniProtKB-UniRule"/>
</dbReference>
<evidence type="ECO:0000256" key="7">
    <source>
        <dbReference type="ARBA" id="ARBA00058688"/>
    </source>
</evidence>
<evidence type="ECO:0000313" key="12">
    <source>
        <dbReference type="Proteomes" id="UP000000211"/>
    </source>
</evidence>
<dbReference type="FunFam" id="2.30.30.30:FF:000004">
    <property type="entry name" value="50S ribosomal protein L24"/>
    <property type="match status" value="1"/>
</dbReference>
<dbReference type="InterPro" id="IPR008991">
    <property type="entry name" value="Translation_prot_SH3-like_sf"/>
</dbReference>
<evidence type="ECO:0000256" key="2">
    <source>
        <dbReference type="ARBA" id="ARBA00022730"/>
    </source>
</evidence>
<dbReference type="GO" id="GO:0005840">
    <property type="term" value="C:ribosome"/>
    <property type="evidence" value="ECO:0007669"/>
    <property type="project" value="UniProtKB-KW"/>
</dbReference>
<dbReference type="NCBIfam" id="TIGR01079">
    <property type="entry name" value="rplX_bact"/>
    <property type="match status" value="1"/>
</dbReference>
<dbReference type="OrthoDB" id="9807419at2"/>
<dbReference type="InterPro" id="IPR005824">
    <property type="entry name" value="KOW"/>
</dbReference>
<dbReference type="PANTHER" id="PTHR12903">
    <property type="entry name" value="MITOCHONDRIAL RIBOSOMAL PROTEIN L24"/>
    <property type="match status" value="1"/>
</dbReference>
<comment type="function">
    <text evidence="8">One of two assembly initiator proteins, it binds directly to the 5'-end of the 23S rRNA, where it nucleates assembly of the 50S subunit.</text>
</comment>
<dbReference type="Proteomes" id="UP000000211">
    <property type="component" value="Chromosome"/>
</dbReference>
<reference evidence="11 12" key="1">
    <citation type="journal article" date="2013" name="Genome Announc.">
        <title>Whole Genome Sequencing of Thermus oshimai JL-2 and Thermus thermophilus JL-18, Incomplete Denitrifiers from the United States Great Basin.</title>
        <authorList>
            <person name="Murugapiran S.K."/>
            <person name="Huntemann M."/>
            <person name="Wei C.L."/>
            <person name="Han J."/>
            <person name="Detter J.C."/>
            <person name="Han C.S."/>
            <person name="Erkkila T.H."/>
            <person name="Teshima H."/>
            <person name="Chen A."/>
            <person name="Kyrpides N."/>
            <person name="Mavrommatis K."/>
            <person name="Markowitz V."/>
            <person name="Szeto E."/>
            <person name="Ivanova N."/>
            <person name="Pagani I."/>
            <person name="Lam J."/>
            <person name="McDonald A.I."/>
            <person name="Dodsworth J.A."/>
            <person name="Pati A."/>
            <person name="Goodwin L."/>
            <person name="Peters L."/>
            <person name="Pitluck S."/>
            <person name="Woyke T."/>
            <person name="Hedlund B.P."/>
        </authorList>
    </citation>
    <scope>NUCLEOTIDE SEQUENCE</scope>
    <source>
        <strain evidence="11 12">JL-2</strain>
    </source>
</reference>
<evidence type="ECO:0000256" key="3">
    <source>
        <dbReference type="ARBA" id="ARBA00022884"/>
    </source>
</evidence>
<dbReference type="KEGG" id="tos:Theos_0288"/>
<sequence length="110" mass="11948">MQPKLHVKKGDTVLVASGKYKGRTGKVKQVLPKKYAVIVEGVNIVKKAVRPSPKHPQGGFVEQEAPLHASKVRPICPSCGKPTRVRKKVLEDGRKVRACAKCGGVLDVEE</sequence>
<dbReference type="Pfam" id="PF17136">
    <property type="entry name" value="ribosomal_L24"/>
    <property type="match status" value="1"/>
</dbReference>
<dbReference type="GO" id="GO:0003735">
    <property type="term" value="F:structural constituent of ribosome"/>
    <property type="evidence" value="ECO:0007669"/>
    <property type="project" value="InterPro"/>
</dbReference>
<comment type="similarity">
    <text evidence="1 8 9">Belongs to the universal ribosomal protein uL24 family.</text>
</comment>
<dbReference type="eggNOG" id="COG0198">
    <property type="taxonomic scope" value="Bacteria"/>
</dbReference>
<evidence type="ECO:0000256" key="1">
    <source>
        <dbReference type="ARBA" id="ARBA00010618"/>
    </source>
</evidence>
<dbReference type="InterPro" id="IPR003256">
    <property type="entry name" value="Ribosomal_uL24"/>
</dbReference>
<evidence type="ECO:0000313" key="11">
    <source>
        <dbReference type="EMBL" id="AFV75364.1"/>
    </source>
</evidence>
<keyword evidence="3 8" id="KW-0694">RNA-binding</keyword>
<evidence type="ECO:0000256" key="9">
    <source>
        <dbReference type="RuleBase" id="RU003477"/>
    </source>
</evidence>
<evidence type="ECO:0000256" key="5">
    <source>
        <dbReference type="ARBA" id="ARBA00023274"/>
    </source>
</evidence>
<dbReference type="SUPFAM" id="SSF50104">
    <property type="entry name" value="Translation proteins SH3-like domain"/>
    <property type="match status" value="1"/>
</dbReference>
<accession>K7R3A6</accession>
<name>K7R3A6_THEOS</name>
<gene>
    <name evidence="8" type="primary">rplX</name>
    <name evidence="11" type="ORF">Theos_0288</name>
</gene>
<keyword evidence="4 8" id="KW-0689">Ribosomal protein</keyword>
<dbReference type="InterPro" id="IPR014722">
    <property type="entry name" value="Rib_uL2_dom2"/>
</dbReference>
<keyword evidence="12" id="KW-1185">Reference proteome</keyword>
<feature type="domain" description="KOW" evidence="10">
    <location>
        <begin position="6"/>
        <end position="33"/>
    </location>
</feature>
<evidence type="ECO:0000259" key="10">
    <source>
        <dbReference type="SMART" id="SM00739"/>
    </source>
</evidence>
<dbReference type="PATRIC" id="fig|751945.3.peg.279"/>
<dbReference type="InterPro" id="IPR057264">
    <property type="entry name" value="Ribosomal_uL24_C"/>
</dbReference>
<comment type="function">
    <text evidence="7 8">One of the proteins that surrounds the polypeptide exit tunnel on the outside of the subunit.</text>
</comment>
<protein>
    <recommendedName>
        <fullName evidence="6 8">Large ribosomal subunit protein uL24</fullName>
    </recommendedName>
</protein>
<dbReference type="CDD" id="cd06089">
    <property type="entry name" value="KOW_RPL26"/>
    <property type="match status" value="1"/>
</dbReference>
<evidence type="ECO:0000256" key="6">
    <source>
        <dbReference type="ARBA" id="ARBA00035206"/>
    </source>
</evidence>
<dbReference type="STRING" id="751945.Theos_0288"/>
<dbReference type="HOGENOM" id="CLU_093315_2_0_0"/>
<dbReference type="GO" id="GO:1990904">
    <property type="term" value="C:ribonucleoprotein complex"/>
    <property type="evidence" value="ECO:0007669"/>
    <property type="project" value="UniProtKB-KW"/>
</dbReference>
<dbReference type="HAMAP" id="MF_01326_B">
    <property type="entry name" value="Ribosomal_uL24_B"/>
    <property type="match status" value="1"/>
</dbReference>
<dbReference type="Pfam" id="PF00467">
    <property type="entry name" value="KOW"/>
    <property type="match status" value="1"/>
</dbReference>
<comment type="subunit">
    <text evidence="8">Part of the 50S ribosomal subunit.</text>
</comment>
<dbReference type="GO" id="GO:0019843">
    <property type="term" value="F:rRNA binding"/>
    <property type="evidence" value="ECO:0007669"/>
    <property type="project" value="UniProtKB-UniRule"/>
</dbReference>
<dbReference type="InterPro" id="IPR005825">
    <property type="entry name" value="Ribosomal_uL24_CS"/>
</dbReference>
<dbReference type="EMBL" id="CP003249">
    <property type="protein sequence ID" value="AFV75364.1"/>
    <property type="molecule type" value="Genomic_DNA"/>
</dbReference>
<proteinExistence type="inferred from homology"/>
<dbReference type="RefSeq" id="WP_016328563.1">
    <property type="nucleotide sequence ID" value="NC_019386.1"/>
</dbReference>
<organism evidence="11 12">
    <name type="scientific">Thermus oshimai JL-2</name>
    <dbReference type="NCBI Taxonomy" id="751945"/>
    <lineage>
        <taxon>Bacteria</taxon>
        <taxon>Thermotogati</taxon>
        <taxon>Deinococcota</taxon>
        <taxon>Deinococci</taxon>
        <taxon>Thermales</taxon>
        <taxon>Thermaceae</taxon>
        <taxon>Thermus</taxon>
    </lineage>
</organism>
<evidence type="ECO:0000256" key="4">
    <source>
        <dbReference type="ARBA" id="ARBA00022980"/>
    </source>
</evidence>